<comment type="subunit">
    <text evidence="9">The complex comprises the extracytoplasmic solute receptor protein and the two transmembrane proteins.</text>
</comment>
<evidence type="ECO:0000256" key="9">
    <source>
        <dbReference type="RuleBase" id="RU369079"/>
    </source>
</evidence>
<feature type="transmembrane region" description="Helical" evidence="9">
    <location>
        <begin position="92"/>
        <end position="117"/>
    </location>
</feature>
<dbReference type="PANTHER" id="PTHR35011:SF4">
    <property type="entry name" value="SLL1102 PROTEIN"/>
    <property type="match status" value="1"/>
</dbReference>
<evidence type="ECO:0000256" key="2">
    <source>
        <dbReference type="ARBA" id="ARBA00022448"/>
    </source>
</evidence>
<keyword evidence="5 9" id="KW-0812">Transmembrane</keyword>
<comment type="function">
    <text evidence="9">Part of the tripartite ATP-independent periplasmic (TRAP) transport system.</text>
</comment>
<organism evidence="11 12">
    <name type="scientific">Sneathiella chinensis</name>
    <dbReference type="NCBI Taxonomy" id="349750"/>
    <lineage>
        <taxon>Bacteria</taxon>
        <taxon>Pseudomonadati</taxon>
        <taxon>Pseudomonadota</taxon>
        <taxon>Alphaproteobacteria</taxon>
        <taxon>Sneathiellales</taxon>
        <taxon>Sneathiellaceae</taxon>
        <taxon>Sneathiella</taxon>
    </lineage>
</organism>
<dbReference type="Proteomes" id="UP001161409">
    <property type="component" value="Unassembled WGS sequence"/>
</dbReference>
<keyword evidence="3" id="KW-1003">Cell membrane</keyword>
<evidence type="ECO:0000256" key="4">
    <source>
        <dbReference type="ARBA" id="ARBA00022519"/>
    </source>
</evidence>
<keyword evidence="4 9" id="KW-0997">Cell inner membrane</keyword>
<reference evidence="11" key="1">
    <citation type="journal article" date="2014" name="Int. J. Syst. Evol. Microbiol.">
        <title>Complete genome of a new Firmicutes species belonging to the dominant human colonic microbiota ('Ruminococcus bicirculans') reveals two chromosomes and a selective capacity to utilize plant glucans.</title>
        <authorList>
            <consortium name="NISC Comparative Sequencing Program"/>
            <person name="Wegmann U."/>
            <person name="Louis P."/>
            <person name="Goesmann A."/>
            <person name="Henrissat B."/>
            <person name="Duncan S.H."/>
            <person name="Flint H.J."/>
        </authorList>
    </citation>
    <scope>NUCLEOTIDE SEQUENCE</scope>
    <source>
        <strain evidence="11">NBRC 103408</strain>
    </source>
</reference>
<keyword evidence="2 9" id="KW-0813">Transport</keyword>
<name>A0ABQ5U2Y6_9PROT</name>
<dbReference type="RefSeq" id="WP_206374465.1">
    <property type="nucleotide sequence ID" value="NZ_BSNF01000006.1"/>
</dbReference>
<comment type="similarity">
    <text evidence="8 9">Belongs to the TRAP transporter small permease family.</text>
</comment>
<accession>A0ABQ5U2Y6</accession>
<proteinExistence type="inferred from homology"/>
<evidence type="ECO:0000256" key="8">
    <source>
        <dbReference type="ARBA" id="ARBA00038436"/>
    </source>
</evidence>
<dbReference type="Pfam" id="PF04290">
    <property type="entry name" value="DctQ"/>
    <property type="match status" value="1"/>
</dbReference>
<evidence type="ECO:0000256" key="6">
    <source>
        <dbReference type="ARBA" id="ARBA00022989"/>
    </source>
</evidence>
<evidence type="ECO:0000256" key="3">
    <source>
        <dbReference type="ARBA" id="ARBA00022475"/>
    </source>
</evidence>
<dbReference type="InterPro" id="IPR055348">
    <property type="entry name" value="DctQ"/>
</dbReference>
<evidence type="ECO:0000313" key="12">
    <source>
        <dbReference type="Proteomes" id="UP001161409"/>
    </source>
</evidence>
<dbReference type="InterPro" id="IPR007387">
    <property type="entry name" value="TRAP_DctQ"/>
</dbReference>
<feature type="transmembrane region" description="Helical" evidence="9">
    <location>
        <begin position="21"/>
        <end position="42"/>
    </location>
</feature>
<comment type="caution">
    <text evidence="11">The sequence shown here is derived from an EMBL/GenBank/DDBJ whole genome shotgun (WGS) entry which is preliminary data.</text>
</comment>
<protein>
    <recommendedName>
        <fullName evidence="9">TRAP transporter small permease protein</fullName>
    </recommendedName>
</protein>
<dbReference type="PANTHER" id="PTHR35011">
    <property type="entry name" value="2,3-DIKETO-L-GULONATE TRAP TRANSPORTER SMALL PERMEASE PROTEIN YIAM"/>
    <property type="match status" value="1"/>
</dbReference>
<dbReference type="EMBL" id="BSNF01000006">
    <property type="protein sequence ID" value="GLQ06442.1"/>
    <property type="molecule type" value="Genomic_DNA"/>
</dbReference>
<keyword evidence="6 9" id="KW-1133">Transmembrane helix</keyword>
<feature type="domain" description="Tripartite ATP-independent periplasmic transporters DctQ component" evidence="10">
    <location>
        <begin position="29"/>
        <end position="161"/>
    </location>
</feature>
<evidence type="ECO:0000259" key="10">
    <source>
        <dbReference type="Pfam" id="PF04290"/>
    </source>
</evidence>
<feature type="transmembrane region" description="Helical" evidence="9">
    <location>
        <begin position="137"/>
        <end position="166"/>
    </location>
</feature>
<gene>
    <name evidence="11" type="ORF">GCM10007924_16630</name>
</gene>
<keyword evidence="12" id="KW-1185">Reference proteome</keyword>
<feature type="transmembrane region" description="Helical" evidence="9">
    <location>
        <begin position="54"/>
        <end position="71"/>
    </location>
</feature>
<evidence type="ECO:0000256" key="7">
    <source>
        <dbReference type="ARBA" id="ARBA00023136"/>
    </source>
</evidence>
<sequence length="180" mass="19950">MTGLASIARRIDGFSDFVGKYVSWLALVMVLVQFAVVLARYVFGIGSIAVQETIIYSHALLFMLGSAYTLLHGGHVRVDIFYADTTPKTKAIIDALGTLFFLIPVCLVILLLSWSYVAKSWEILEISRETSGIPFVYGLKTVIVIFCGMMILQGISTILHSILILTGHEKPHEEEKLEVI</sequence>
<reference evidence="11" key="2">
    <citation type="submission" date="2023-01" db="EMBL/GenBank/DDBJ databases">
        <title>Draft genome sequence of Sneathiella chinensis strain NBRC 103408.</title>
        <authorList>
            <person name="Sun Q."/>
            <person name="Mori K."/>
        </authorList>
    </citation>
    <scope>NUCLEOTIDE SEQUENCE</scope>
    <source>
        <strain evidence="11">NBRC 103408</strain>
    </source>
</reference>
<evidence type="ECO:0000256" key="5">
    <source>
        <dbReference type="ARBA" id="ARBA00022692"/>
    </source>
</evidence>
<keyword evidence="7 9" id="KW-0472">Membrane</keyword>
<evidence type="ECO:0000313" key="11">
    <source>
        <dbReference type="EMBL" id="GLQ06442.1"/>
    </source>
</evidence>
<comment type="subcellular location">
    <subcellularLocation>
        <location evidence="1 9">Cell inner membrane</location>
        <topology evidence="1 9">Multi-pass membrane protein</topology>
    </subcellularLocation>
</comment>
<evidence type="ECO:0000256" key="1">
    <source>
        <dbReference type="ARBA" id="ARBA00004429"/>
    </source>
</evidence>